<dbReference type="EMBL" id="ARXV01000007">
    <property type="protein sequence ID" value="KGD64599.1"/>
    <property type="molecule type" value="Genomic_DNA"/>
</dbReference>
<dbReference type="PATRIC" id="fig|1177154.3.peg.1998"/>
<feature type="transmembrane region" description="Helical" evidence="2">
    <location>
        <begin position="190"/>
        <end position="210"/>
    </location>
</feature>
<keyword evidence="2" id="KW-0472">Membrane</keyword>
<evidence type="ECO:0000313" key="4">
    <source>
        <dbReference type="Proteomes" id="UP000029444"/>
    </source>
</evidence>
<dbReference type="STRING" id="1177154.Y5S_01965"/>
<sequence>MKKGIFVLLIGVFLLIGISKIGHQLKTTWDTHQRLYAGLLENIAKQQASVAELQARIDATEAKAVLSDHDRWLIAHLGKVRDGQAKLLQGLQAQSQHFFRPLYRTWFGNGFMLVIFALTAAMAVLGKPGRLSKEEQDWLQRPPHEISDLRVDPGARRGQLAPHGSASNFITVRLKPRNAHQLGIVRSRTLTAMGLAFLLAPQGGLLFDLFTLADTLLHTNTSFFELPWNTLSNSLMVSIPFAIVGLYLLFNTGHDVRIDRREQVIDLGDRTLPFRDVESLQLNQILATGERTYPNSQIQLNLNNGECLSLMNHAGDDAMYVDLVRLARFMGKPVALER</sequence>
<accession>A0A095SJX8</accession>
<feature type="coiled-coil region" evidence="1">
    <location>
        <begin position="36"/>
        <end position="63"/>
    </location>
</feature>
<evidence type="ECO:0000256" key="2">
    <source>
        <dbReference type="SAM" id="Phobius"/>
    </source>
</evidence>
<keyword evidence="2" id="KW-0812">Transmembrane</keyword>
<dbReference type="AlphaFoldDB" id="A0A095SJX8"/>
<dbReference type="RefSeq" id="WP_035232674.1">
    <property type="nucleotide sequence ID" value="NZ_ARXV01000007.1"/>
</dbReference>
<gene>
    <name evidence="3" type="ORF">Y5S_01965</name>
</gene>
<dbReference type="OrthoDB" id="6076702at2"/>
<comment type="caution">
    <text evidence="3">The sequence shown here is derived from an EMBL/GenBank/DDBJ whole genome shotgun (WGS) entry which is preliminary data.</text>
</comment>
<feature type="transmembrane region" description="Helical" evidence="2">
    <location>
        <begin position="230"/>
        <end position="250"/>
    </location>
</feature>
<feature type="transmembrane region" description="Helical" evidence="2">
    <location>
        <begin position="106"/>
        <end position="125"/>
    </location>
</feature>
<protein>
    <submittedName>
        <fullName evidence="3">Uncharacterized protein</fullName>
    </submittedName>
</protein>
<organism evidence="3 4">
    <name type="scientific">Alcanivorax nanhaiticus</name>
    <dbReference type="NCBI Taxonomy" id="1177154"/>
    <lineage>
        <taxon>Bacteria</taxon>
        <taxon>Pseudomonadati</taxon>
        <taxon>Pseudomonadota</taxon>
        <taxon>Gammaproteobacteria</taxon>
        <taxon>Oceanospirillales</taxon>
        <taxon>Alcanivoracaceae</taxon>
        <taxon>Alcanivorax</taxon>
    </lineage>
</organism>
<evidence type="ECO:0000256" key="1">
    <source>
        <dbReference type="SAM" id="Coils"/>
    </source>
</evidence>
<keyword evidence="1" id="KW-0175">Coiled coil</keyword>
<evidence type="ECO:0000313" key="3">
    <source>
        <dbReference type="EMBL" id="KGD64599.1"/>
    </source>
</evidence>
<dbReference type="Proteomes" id="UP000029444">
    <property type="component" value="Unassembled WGS sequence"/>
</dbReference>
<keyword evidence="2" id="KW-1133">Transmembrane helix</keyword>
<proteinExistence type="predicted"/>
<name>A0A095SJX8_9GAMM</name>
<reference evidence="3 4" key="1">
    <citation type="submission" date="2012-09" db="EMBL/GenBank/DDBJ databases">
        <title>Genome Sequence of alkane-degrading Bacterium Alcanivorax sp. 19-m-6.</title>
        <authorList>
            <person name="Lai Q."/>
            <person name="Shao Z."/>
        </authorList>
    </citation>
    <scope>NUCLEOTIDE SEQUENCE [LARGE SCALE GENOMIC DNA]</scope>
    <source>
        <strain evidence="3 4">19-m-6</strain>
    </source>
</reference>
<keyword evidence="4" id="KW-1185">Reference proteome</keyword>